<protein>
    <submittedName>
        <fullName evidence="5">Amino acid adenylation domain-containing protein</fullName>
    </submittedName>
</protein>
<dbReference type="Pfam" id="PF00550">
    <property type="entry name" value="PP-binding"/>
    <property type="match status" value="2"/>
</dbReference>
<dbReference type="Proteomes" id="UP000664417">
    <property type="component" value="Unassembled WGS sequence"/>
</dbReference>
<comment type="caution">
    <text evidence="5">The sequence shown here is derived from an EMBL/GenBank/DDBJ whole genome shotgun (WGS) entry which is preliminary data.</text>
</comment>
<dbReference type="RefSeq" id="WP_207856735.1">
    <property type="nucleotide sequence ID" value="NZ_JAFREP010000002.1"/>
</dbReference>
<dbReference type="GO" id="GO:0005829">
    <property type="term" value="C:cytosol"/>
    <property type="evidence" value="ECO:0007669"/>
    <property type="project" value="TreeGrafter"/>
</dbReference>
<dbReference type="PROSITE" id="PS00012">
    <property type="entry name" value="PHOSPHOPANTETHEINE"/>
    <property type="match status" value="1"/>
</dbReference>
<dbReference type="GO" id="GO:0031177">
    <property type="term" value="F:phosphopantetheine binding"/>
    <property type="evidence" value="ECO:0007669"/>
    <property type="project" value="InterPro"/>
</dbReference>
<organism evidence="5 6">
    <name type="scientific">Acanthopleuribacter pedis</name>
    <dbReference type="NCBI Taxonomy" id="442870"/>
    <lineage>
        <taxon>Bacteria</taxon>
        <taxon>Pseudomonadati</taxon>
        <taxon>Acidobacteriota</taxon>
        <taxon>Holophagae</taxon>
        <taxon>Acanthopleuribacterales</taxon>
        <taxon>Acanthopleuribacteraceae</taxon>
        <taxon>Acanthopleuribacter</taxon>
    </lineage>
</organism>
<keyword evidence="6" id="KW-1185">Reference proteome</keyword>
<gene>
    <name evidence="5" type="ORF">J3U88_03435</name>
</gene>
<dbReference type="Gene3D" id="3.30.559.10">
    <property type="entry name" value="Chloramphenicol acetyltransferase-like domain"/>
    <property type="match status" value="3"/>
</dbReference>
<dbReference type="SUPFAM" id="SSF56801">
    <property type="entry name" value="Acetyl-CoA synthetase-like"/>
    <property type="match status" value="2"/>
</dbReference>
<dbReference type="InterPro" id="IPR023213">
    <property type="entry name" value="CAT-like_dom_sf"/>
</dbReference>
<accession>A0A8J7Q2N0</accession>
<dbReference type="SMART" id="SM00823">
    <property type="entry name" value="PKS_PP"/>
    <property type="match status" value="2"/>
</dbReference>
<comment type="cofactor">
    <cofactor evidence="1">
        <name>pantetheine 4'-phosphate</name>
        <dbReference type="ChEBI" id="CHEBI:47942"/>
    </cofactor>
</comment>
<dbReference type="InterPro" id="IPR000873">
    <property type="entry name" value="AMP-dep_synth/lig_dom"/>
</dbReference>
<evidence type="ECO:0000256" key="1">
    <source>
        <dbReference type="ARBA" id="ARBA00001957"/>
    </source>
</evidence>
<keyword evidence="3" id="KW-0597">Phosphoprotein</keyword>
<dbReference type="InterPro" id="IPR036736">
    <property type="entry name" value="ACP-like_sf"/>
</dbReference>
<dbReference type="InterPro" id="IPR009081">
    <property type="entry name" value="PP-bd_ACP"/>
</dbReference>
<feature type="domain" description="Carrier" evidence="4">
    <location>
        <begin position="932"/>
        <end position="1007"/>
    </location>
</feature>
<dbReference type="PROSITE" id="PS50075">
    <property type="entry name" value="CARRIER"/>
    <property type="match status" value="2"/>
</dbReference>
<dbReference type="InterPro" id="IPR020806">
    <property type="entry name" value="PKS_PP-bd"/>
</dbReference>
<evidence type="ECO:0000313" key="5">
    <source>
        <dbReference type="EMBL" id="MBO1317499.1"/>
    </source>
</evidence>
<evidence type="ECO:0000313" key="6">
    <source>
        <dbReference type="Proteomes" id="UP000664417"/>
    </source>
</evidence>
<dbReference type="Gene3D" id="3.30.559.30">
    <property type="entry name" value="Nonribosomal peptide synthetase, condensation domain"/>
    <property type="match status" value="3"/>
</dbReference>
<dbReference type="Pfam" id="PF00501">
    <property type="entry name" value="AMP-binding"/>
    <property type="match status" value="2"/>
</dbReference>
<dbReference type="InterPro" id="IPR001242">
    <property type="entry name" value="Condensation_dom"/>
</dbReference>
<dbReference type="CDD" id="cd19531">
    <property type="entry name" value="LCL_NRPS-like"/>
    <property type="match status" value="1"/>
</dbReference>
<dbReference type="Gene3D" id="3.40.50.12780">
    <property type="entry name" value="N-terminal domain of ligase-like"/>
    <property type="match status" value="2"/>
</dbReference>
<dbReference type="InterPro" id="IPR045851">
    <property type="entry name" value="AMP-bd_C_sf"/>
</dbReference>
<proteinExistence type="predicted"/>
<dbReference type="EMBL" id="JAFREP010000002">
    <property type="protein sequence ID" value="MBO1317499.1"/>
    <property type="molecule type" value="Genomic_DNA"/>
</dbReference>
<reference evidence="5" key="1">
    <citation type="submission" date="2021-03" db="EMBL/GenBank/DDBJ databases">
        <authorList>
            <person name="Wang G."/>
        </authorList>
    </citation>
    <scope>NUCLEOTIDE SEQUENCE</scope>
    <source>
        <strain evidence="5">KCTC 12899</strain>
    </source>
</reference>
<sequence>MADSFRLSEPQRGIYFGQQWQGNAQLYQVIGISRLQGALDPETVARAVATLHELQPALRLVFVEDEEGPHQVCRDQVTPDYQFIDLGALDETAFAAVCRSLVDEARAWQFDLERDVMLRVRLLKYGHHQFALLLHVHHVICDAWGISVIYNQLSRLVSAFNADPNHREPPQEGFFDYLPFEADYLAGARCAKDHQYWYDKIAPLQPFPLEQAFPRPKSGHAAKRVEHLLPQSRAIYAYCERHNQSVYTFFAALLSLYLHQISGLPALALGVSVLNRPRKQHKTAVGMFSNFIPLLCEPGKVVLFSELMQQIEGISKRDFRRQRYPIHRILTALDLSEARLTPVQFNYQNSLYDDGFGGVPHDPVWYFSESEEHVLTFNINDFQQGGIKLSLDYSTDVFDDIDPIFARLTHLIDTLLAAEDTPLRALQPMPLAERALIAAAEQGPGWPRAACHVNTLFWEQVAAQADRPALVQGDETWTYARLAEQARRYAAALLGAALSCGDAVVVQLNAGPEAVAAMWGIWAVGGVYVPVEPDVPSHRLAAVLAETEAGCIIAEKQDNPEAQITPAVAAALPPWDGAARVHQHDAAYVIFTSGSTGTPKGVWNNHAALAHYAAVFSARIGLSEQDRVAQQASLTFDTSLEEIVPVLCRGGCLVVLDRGALRDGTTLWRRVKQEGIQVLSTTPAVVALLNENPPADTPLRCLISGGDALQPEHYDRLPEALTVYNSYGPTETTVCATYADLRREGHHLGRPLPGYVVRVLDGERQPVPVGVTGEIHIGGRGVSLGYLKQPDAAEERFYRDGEQTWYRSGDLGKWDHAGRLHFVGRADRQISMRGFRIEPGEIEAALQRHPDIRAAALHTVGRGADLHLVAHIECETEPQDLRAFLATYLPDPMIPWRFIRHSELPRNVAGKINLQLLRETEATQQAPETAVPPRTASERALAEIWAEVLDTPIQRRDAHFFQAGGHSLKATRVVRAVAQRLTITMPLAVVFEKPRLWEQAAWLAQQTPQAPNSIPEVAPGGDGPLSHAQERLYLLQQREPDDTSYHLPLLLELQGAVDRDRLQSALQKVVARHEALRARFIRCNGAPRMVVVASMPWTLGGFVIEPDRVDAALQRDLFAPFDLEQGPLFRAALWQTAPTQAVLSLVFHHIISDATSIDLLLDEVVHFYNGNGSLPEAFPISRYAAWQRSDAVADAQQQARAFWRDCFAQPVPPLPLPSQSPRGDGLRPAGTVTLHMPPQTLAAFDAWLTKQEATRFMGYHAALVWLLYIYSNERDITIGAPVAARSHALLNESIGFYANTLALRCNFDPTASAAALLQNLRARDTAALEHADYPFDCLIETLGTAAEPGRSPLFDVMLVLLNTRDHYKGLDGIRAKRLAPPVRHAKFDWLFSFREEGDALFLDFEYDADRYPAERARHIATTLLALPALMIQDENKPLAQHTLVPVAPRQSVNRQYAKTSAYFEAMAAHYPNHIAVETEQDRTDYFTLHRRVTALVGQLQDTGVVPGDIVGVAFENPLERVVALLALLRAGFVFLPLDPGAPAERNAFAVADAGARVLLAEQRPDWAADTPWLRPSQVAPATVAKPYPAGPDHPAYLLYTSGSTGIPKAVLQTHRCLNHLIDWQLTELPGRRRVLQFAAFTFDVFLQETLFALCGGSTLILPDPETRRDLAALRRLIENQQVTVAFLPYTALRRVCEDALPEWGRRLRHVITAGEALIQTEALQQFLALRPNLTLHNHYGPTESHVVTAYRLPAGDTREQPPIGQAVGAVEARVCNEHGQNLPSGARGELWLAGPCLAAGYWQRPEQTAERFVTVDGRRWYRTGDWVTRDESGCFHFLGRIDNQVKIRGFRVECGEIEHHLLALDGITDAAVVKDEQDGNLWAWLVGDRLPDPARPRAALLKRLPEWMVPSSWMAITALPFTASGKIDRQALARRRVTGTAMGHAVTSPAGDAPRTDTERLLAVLWGRLLPGVATIADREADFFALGGNSISASRLAMALEQEHGMRLELRSVFAHPRLCDLARHLDFHREIGAFTPIPARPHRDRAPLSHAQRVMWTACQNPARARAYPIPAGFHLAGTLQIEALEQAFNDLIARHAALRTRFVLAAGLPQQVVVPRETRPLPLIETPSPTEARARAQAFMEQPFDLEQDSPLRAAVFSEGPHQPGRPGTYLAVFVIHHLVADGWSLDLLVRDWLTCCHARLCDQNPPPRLAAPDYADYAAWEQAREAWESREHATEIKAPPLFTEPLPETGNPLTGNTLVFTWDAALQQRLNHLARLRDAGLYPVLAATLAAALHRWTGVEHLALGVPIAARFHPDTRRMVGAFVQTRPLQATCTPHTAFNALLNQVRNDLVDLLDQPQADPRAAASLQVALVLQNTAEQDNPEFLIPGLTLEPVELFPRTNRLDLSFNLREHNNGISMQVEYDTRRFSDADIELLVHRWQALTDAALLDPSQPLDTLPFRAEAEQHQTVLLDVDFDF</sequence>
<dbReference type="PANTHER" id="PTHR45527">
    <property type="entry name" value="NONRIBOSOMAL PEPTIDE SYNTHETASE"/>
    <property type="match status" value="1"/>
</dbReference>
<evidence type="ECO:0000256" key="2">
    <source>
        <dbReference type="ARBA" id="ARBA00022450"/>
    </source>
</evidence>
<dbReference type="PROSITE" id="PS00455">
    <property type="entry name" value="AMP_BINDING"/>
    <property type="match status" value="2"/>
</dbReference>
<dbReference type="GO" id="GO:0009366">
    <property type="term" value="C:enterobactin synthetase complex"/>
    <property type="evidence" value="ECO:0007669"/>
    <property type="project" value="TreeGrafter"/>
</dbReference>
<dbReference type="SUPFAM" id="SSF47336">
    <property type="entry name" value="ACP-like"/>
    <property type="match status" value="2"/>
</dbReference>
<dbReference type="InterPro" id="IPR042099">
    <property type="entry name" value="ANL_N_sf"/>
</dbReference>
<keyword evidence="2" id="KW-0596">Phosphopantetheine</keyword>
<dbReference type="PANTHER" id="PTHR45527:SF1">
    <property type="entry name" value="FATTY ACID SYNTHASE"/>
    <property type="match status" value="1"/>
</dbReference>
<dbReference type="InterPro" id="IPR020845">
    <property type="entry name" value="AMP-binding_CS"/>
</dbReference>
<dbReference type="CDD" id="cd05930">
    <property type="entry name" value="A_NRPS"/>
    <property type="match status" value="2"/>
</dbReference>
<dbReference type="Pfam" id="PF00668">
    <property type="entry name" value="Condensation"/>
    <property type="match status" value="3"/>
</dbReference>
<dbReference type="GO" id="GO:0009239">
    <property type="term" value="P:enterobactin biosynthetic process"/>
    <property type="evidence" value="ECO:0007669"/>
    <property type="project" value="TreeGrafter"/>
</dbReference>
<feature type="domain" description="Carrier" evidence="4">
    <location>
        <begin position="1953"/>
        <end position="2030"/>
    </location>
</feature>
<dbReference type="NCBIfam" id="TIGR01733">
    <property type="entry name" value="AA-adenyl-dom"/>
    <property type="match status" value="2"/>
</dbReference>
<dbReference type="Gene3D" id="3.30.300.30">
    <property type="match status" value="2"/>
</dbReference>
<name>A0A8J7Q2N0_9BACT</name>
<dbReference type="Gene3D" id="1.10.1200.10">
    <property type="entry name" value="ACP-like"/>
    <property type="match status" value="2"/>
</dbReference>
<dbReference type="InterPro" id="IPR010071">
    <property type="entry name" value="AA_adenyl_dom"/>
</dbReference>
<dbReference type="InterPro" id="IPR006162">
    <property type="entry name" value="Ppantetheine_attach_site"/>
</dbReference>
<dbReference type="GO" id="GO:0047527">
    <property type="term" value="F:2,3-dihydroxybenzoate-serine ligase activity"/>
    <property type="evidence" value="ECO:0007669"/>
    <property type="project" value="TreeGrafter"/>
</dbReference>
<dbReference type="SUPFAM" id="SSF52777">
    <property type="entry name" value="CoA-dependent acyltransferases"/>
    <property type="match status" value="6"/>
</dbReference>
<dbReference type="GO" id="GO:0043041">
    <property type="term" value="P:amino acid activation for nonribosomal peptide biosynthetic process"/>
    <property type="evidence" value="ECO:0007669"/>
    <property type="project" value="TreeGrafter"/>
</dbReference>
<evidence type="ECO:0000259" key="4">
    <source>
        <dbReference type="PROSITE" id="PS50075"/>
    </source>
</evidence>
<evidence type="ECO:0000256" key="3">
    <source>
        <dbReference type="ARBA" id="ARBA00022553"/>
    </source>
</evidence>